<organism evidence="5 6">
    <name type="scientific">Prolixibacter denitrificans</name>
    <dbReference type="NCBI Taxonomy" id="1541063"/>
    <lineage>
        <taxon>Bacteria</taxon>
        <taxon>Pseudomonadati</taxon>
        <taxon>Bacteroidota</taxon>
        <taxon>Bacteroidia</taxon>
        <taxon>Marinilabiliales</taxon>
        <taxon>Prolixibacteraceae</taxon>
        <taxon>Prolixibacter</taxon>
    </lineage>
</organism>
<dbReference type="PANTHER" id="PTHR43695:SF1">
    <property type="entry name" value="RHAMNOGALACTURONAN ACETYLESTERASE"/>
    <property type="match status" value="1"/>
</dbReference>
<evidence type="ECO:0000313" key="4">
    <source>
        <dbReference type="EMBL" id="GET20288.1"/>
    </source>
</evidence>
<reference evidence="4 7" key="2">
    <citation type="submission" date="2019-10" db="EMBL/GenBank/DDBJ databases">
        <title>Prolixibacter strains distinguished by the presence of nitrate reductase genes were adept at nitrate-dependent anaerobic corrosion of metallic iron and carbon steel.</title>
        <authorList>
            <person name="Iino T."/>
            <person name="Shono N."/>
            <person name="Ito K."/>
            <person name="Nakamura R."/>
            <person name="Sueoka K."/>
            <person name="Harayama S."/>
            <person name="Ohkuma M."/>
        </authorList>
    </citation>
    <scope>NUCLEOTIDE SEQUENCE [LARGE SCALE GENOMIC DNA]</scope>
    <source>
        <strain evidence="4 7">MIC1-1</strain>
    </source>
</reference>
<feature type="domain" description="SGNH hydrolase-type esterase" evidence="3">
    <location>
        <begin position="29"/>
        <end position="223"/>
    </location>
</feature>
<dbReference type="SUPFAM" id="SSF52266">
    <property type="entry name" value="SGNH hydrolase"/>
    <property type="match status" value="1"/>
</dbReference>
<dbReference type="GO" id="GO:0016788">
    <property type="term" value="F:hydrolase activity, acting on ester bonds"/>
    <property type="evidence" value="ECO:0007669"/>
    <property type="project" value="UniProtKB-ARBA"/>
</dbReference>
<dbReference type="OrthoDB" id="9804686at2"/>
<dbReference type="InterPro" id="IPR036514">
    <property type="entry name" value="SGNH_hydro_sf"/>
</dbReference>
<dbReference type="InterPro" id="IPR037459">
    <property type="entry name" value="RhgT-like"/>
</dbReference>
<proteinExistence type="inferred from homology"/>
<comment type="caution">
    <text evidence="5">The sequence shown here is derived from an EMBL/GenBank/DDBJ whole genome shotgun (WGS) entry which is preliminary data.</text>
</comment>
<sequence length="482" mass="54275">MNIKIIAILISLIWMGNSARKDTIQLWTIGDSTMANKKAEVFPETGWGQVLHQFFDDGVKIHNHARNGRSTKSFIDEGRWQIVLDSLKPGDFVFIQFGHNDEKIKDSTRYTVPFGSYSDNLKRFVTESREKGATPILLTPIVRRKFDAKGKLLDTHKDYPVAMRQVAKELNVPLIDMEKLTRKMIQSMGPEKAKELYVWTPPTKRYPEGRHDDTHLKVKGAQAVASLAAEALKKLSLGLSKHVVAQRPVVGLDNWFNREHNKAGKLYHYTWTDTLNSGYSQLGDIFKAKGAELRTIGQAPTAAELGYLDVYIIVDPDTTSENPQPNYISKEDIQSITNWVKNGGVLLLMANDGPNCEFTHLNQLAGKFGIHFIPETLNPVINHKWEMGAETNLPNHPLFKGVKKIYMKEVAGIKISQSAHPVLTDGKDILMAETTFGKGKVLAVGDPWLYNEYIGNSRLPKSFENRKAAHNLVNYLLDEVNQ</sequence>
<dbReference type="EMBL" id="BLAU01000001">
    <property type="protein sequence ID" value="GET20288.1"/>
    <property type="molecule type" value="Genomic_DNA"/>
</dbReference>
<dbReference type="Gene3D" id="3.40.50.1110">
    <property type="entry name" value="SGNH hydrolase"/>
    <property type="match status" value="1"/>
</dbReference>
<dbReference type="Proteomes" id="UP000396862">
    <property type="component" value="Unassembled WGS sequence"/>
</dbReference>
<dbReference type="PANTHER" id="PTHR43695">
    <property type="entry name" value="PUTATIVE (AFU_ORTHOLOGUE AFUA_2G17250)-RELATED"/>
    <property type="match status" value="1"/>
</dbReference>
<keyword evidence="2" id="KW-0378">Hydrolase</keyword>
<dbReference type="AlphaFoldDB" id="A0A2P8CL21"/>
<evidence type="ECO:0000256" key="1">
    <source>
        <dbReference type="ARBA" id="ARBA00008668"/>
    </source>
</evidence>
<evidence type="ECO:0000313" key="6">
    <source>
        <dbReference type="Proteomes" id="UP000240621"/>
    </source>
</evidence>
<dbReference type="Pfam" id="PF13472">
    <property type="entry name" value="Lipase_GDSL_2"/>
    <property type="match status" value="1"/>
</dbReference>
<name>A0A2P8CL21_9BACT</name>
<dbReference type="Gene3D" id="3.40.50.880">
    <property type="match status" value="1"/>
</dbReference>
<gene>
    <name evidence="5" type="ORF">CLV93_101635</name>
    <name evidence="4" type="ORF">JCM18694_05340</name>
</gene>
<dbReference type="EMBL" id="PYGC01000001">
    <property type="protein sequence ID" value="PSK85669.1"/>
    <property type="molecule type" value="Genomic_DNA"/>
</dbReference>
<dbReference type="CDD" id="cd01821">
    <property type="entry name" value="Rhamnogalacturan_acetylesterase_like"/>
    <property type="match status" value="1"/>
</dbReference>
<dbReference type="RefSeq" id="WP_106540685.1">
    <property type="nucleotide sequence ID" value="NZ_BLAU01000001.1"/>
</dbReference>
<comment type="similarity">
    <text evidence="1">Belongs to the 'GDSL' lipolytic enzyme family.</text>
</comment>
<dbReference type="SUPFAM" id="SSF52317">
    <property type="entry name" value="Class I glutamine amidotransferase-like"/>
    <property type="match status" value="1"/>
</dbReference>
<dbReference type="InterPro" id="IPR013830">
    <property type="entry name" value="SGNH_hydro"/>
</dbReference>
<evidence type="ECO:0000256" key="2">
    <source>
        <dbReference type="ARBA" id="ARBA00022801"/>
    </source>
</evidence>
<keyword evidence="7" id="KW-1185">Reference proteome</keyword>
<reference evidence="5 6" key="1">
    <citation type="submission" date="2018-03" db="EMBL/GenBank/DDBJ databases">
        <title>Genomic Encyclopedia of Archaeal and Bacterial Type Strains, Phase II (KMG-II): from individual species to whole genera.</title>
        <authorList>
            <person name="Goeker M."/>
        </authorList>
    </citation>
    <scope>NUCLEOTIDE SEQUENCE [LARGE SCALE GENOMIC DNA]</scope>
    <source>
        <strain evidence="5 6">DSM 27267</strain>
    </source>
</reference>
<evidence type="ECO:0000259" key="3">
    <source>
        <dbReference type="Pfam" id="PF13472"/>
    </source>
</evidence>
<accession>A0A2P8CL21</accession>
<dbReference type="Proteomes" id="UP000240621">
    <property type="component" value="Unassembled WGS sequence"/>
</dbReference>
<evidence type="ECO:0000313" key="5">
    <source>
        <dbReference type="EMBL" id="PSK85669.1"/>
    </source>
</evidence>
<protein>
    <submittedName>
        <fullName evidence="5">Lysophospholipase L1-like esterase</fullName>
    </submittedName>
</protein>
<evidence type="ECO:0000313" key="7">
    <source>
        <dbReference type="Proteomes" id="UP000396862"/>
    </source>
</evidence>
<dbReference type="InterPro" id="IPR029062">
    <property type="entry name" value="Class_I_gatase-like"/>
</dbReference>